<evidence type="ECO:0000313" key="2">
    <source>
        <dbReference type="Proteomes" id="UP000010164"/>
    </source>
</evidence>
<comment type="caution">
    <text evidence="1">The sequence shown here is derived from an EMBL/GenBank/DDBJ whole genome shotgun (WGS) entry which is preliminary data.</text>
</comment>
<evidence type="ECO:0008006" key="3">
    <source>
        <dbReference type="Google" id="ProtNLM"/>
    </source>
</evidence>
<dbReference type="NCBIfam" id="TIGR01690">
    <property type="entry name" value="ICE_RAQPRD"/>
    <property type="match status" value="1"/>
</dbReference>
<dbReference type="InterPro" id="IPR019110">
    <property type="entry name" value="Uncharacterised_RAQPRD"/>
</dbReference>
<proteinExistence type="predicted"/>
<protein>
    <recommendedName>
        <fullName evidence="3">Raqprd family integrative conjugative element protein</fullName>
    </recommendedName>
</protein>
<reference evidence="1 2" key="1">
    <citation type="journal article" date="2012" name="J. Bacteriol.">
        <title>Genome Sequence of the Alkane-Degrading Bacterium Alcanivorax hongdengensis Type Strain A-11-3.</title>
        <authorList>
            <person name="Lai Q."/>
            <person name="Shao Z."/>
        </authorList>
    </citation>
    <scope>NUCLEOTIDE SEQUENCE [LARGE SCALE GENOMIC DNA]</scope>
    <source>
        <strain evidence="1 2">A-11-3</strain>
    </source>
</reference>
<accession>L0WCH1</accession>
<gene>
    <name evidence="1" type="ORF">A11A3_07763</name>
</gene>
<dbReference type="Pfam" id="PF09686">
    <property type="entry name" value="Plasmid_RAQPRD"/>
    <property type="match status" value="1"/>
</dbReference>
<evidence type="ECO:0000313" key="1">
    <source>
        <dbReference type="EMBL" id="EKF74699.1"/>
    </source>
</evidence>
<dbReference type="Proteomes" id="UP000010164">
    <property type="component" value="Unassembled WGS sequence"/>
</dbReference>
<dbReference type="RefSeq" id="WP_008928733.1">
    <property type="nucleotide sequence ID" value="NZ_AMRJ01000009.1"/>
</dbReference>
<sequence length="117" mass="13094">MANHSSHNTPWHRAIVALLAISVLSVDPVLAGDGANEQTQLAALIRQLDMIDRLAKHSANLPHPEGSRYHFDYARLTKDIEHVRQGIRDYLVPQRAQPRDPVELLGDYRQASEEAAP</sequence>
<dbReference type="PATRIC" id="fig|1177179.3.peg.1556"/>
<dbReference type="STRING" id="1177179.A11A3_07763"/>
<dbReference type="eggNOG" id="ENOG502ZWIE">
    <property type="taxonomic scope" value="Bacteria"/>
</dbReference>
<name>L0WCH1_9GAMM</name>
<dbReference type="AlphaFoldDB" id="L0WCH1"/>
<dbReference type="OrthoDB" id="8910666at2"/>
<keyword evidence="2" id="KW-1185">Reference proteome</keyword>
<organism evidence="1 2">
    <name type="scientific">Alcanivorax hongdengensis A-11-3</name>
    <dbReference type="NCBI Taxonomy" id="1177179"/>
    <lineage>
        <taxon>Bacteria</taxon>
        <taxon>Pseudomonadati</taxon>
        <taxon>Pseudomonadota</taxon>
        <taxon>Gammaproteobacteria</taxon>
        <taxon>Oceanospirillales</taxon>
        <taxon>Alcanivoracaceae</taxon>
        <taxon>Alcanivorax</taxon>
    </lineage>
</organism>
<dbReference type="EMBL" id="AMRJ01000009">
    <property type="protein sequence ID" value="EKF74699.1"/>
    <property type="molecule type" value="Genomic_DNA"/>
</dbReference>